<dbReference type="PRINTS" id="PR00463">
    <property type="entry name" value="EP450I"/>
</dbReference>
<protein>
    <submittedName>
        <fullName evidence="12">Unplaced genomic scaffold scaffold_14, whole genome shotgun sequence</fullName>
    </submittedName>
</protein>
<evidence type="ECO:0000256" key="7">
    <source>
        <dbReference type="ARBA" id="ARBA00023004"/>
    </source>
</evidence>
<comment type="cofactor">
    <cofactor evidence="1 9">
        <name>heme</name>
        <dbReference type="ChEBI" id="CHEBI:30413"/>
    </cofactor>
</comment>
<feature type="signal peptide" evidence="11">
    <location>
        <begin position="1"/>
        <end position="21"/>
    </location>
</feature>
<evidence type="ECO:0000256" key="2">
    <source>
        <dbReference type="ARBA" id="ARBA00005179"/>
    </source>
</evidence>
<dbReference type="EMBL" id="KN839848">
    <property type="protein sequence ID" value="KIJ64047.1"/>
    <property type="molecule type" value="Genomic_DNA"/>
</dbReference>
<evidence type="ECO:0000256" key="8">
    <source>
        <dbReference type="ARBA" id="ARBA00023033"/>
    </source>
</evidence>
<keyword evidence="5 9" id="KW-0479">Metal-binding</keyword>
<sequence>MPIHSATGLIGILAALLAVEGVRKIRRNANRPPLPPGPTPVPFIGNIIGMDVDAPYITYAEWAKMYGDLLYTYLLNQEIIVISSEKIAIELLDKRSVKYSDRPVVATADMFGFGWTTSLARYGPRLKLHRKIFHQTFLANTVASYRPKLLQKAYGMLLHVLQDQDNYAAHIETFTASVVMAVTYGYDASPGDPLVKTMKYATDTFLAVATPERAALFGAFPILKSLPSWFPFMSFKREAAECKKSIARAIEEPYEFVKRSIDEGTASQSMVSDAISNFLVGDDAKDPALVQVIKESSATVYGAAVETTNSTILVFLYLMALHPEVQARAQAEIDSVVGTERLPDFHDQPSLPYVEAIIRETMRWNPVTPVLPHATSEDDVYNGYYIPKGATVLMNLWAMSRNEEMYPNPSVFLPERFLNNDGTLTDDNVSWIFGFGRRICPGRYMGRASLWAAMVCILAFFRVERPKGSKEVKWTKGLTSHPLPFECSFIPRHKSVNAEKLASLISSSRLQDI</sequence>
<evidence type="ECO:0000256" key="11">
    <source>
        <dbReference type="SAM" id="SignalP"/>
    </source>
</evidence>
<keyword evidence="4 9" id="KW-0349">Heme</keyword>
<dbReference type="PANTHER" id="PTHR46300:SF7">
    <property type="entry name" value="P450, PUTATIVE (EUROFUNG)-RELATED"/>
    <property type="match status" value="1"/>
</dbReference>
<reference evidence="12 13" key="1">
    <citation type="submission" date="2014-04" db="EMBL/GenBank/DDBJ databases">
        <title>Evolutionary Origins and Diversification of the Mycorrhizal Mutualists.</title>
        <authorList>
            <consortium name="DOE Joint Genome Institute"/>
            <consortium name="Mycorrhizal Genomics Consortium"/>
            <person name="Kohler A."/>
            <person name="Kuo A."/>
            <person name="Nagy L.G."/>
            <person name="Floudas D."/>
            <person name="Copeland A."/>
            <person name="Barry K.W."/>
            <person name="Cichocki N."/>
            <person name="Veneault-Fourrey C."/>
            <person name="LaButti K."/>
            <person name="Lindquist E.A."/>
            <person name="Lipzen A."/>
            <person name="Lundell T."/>
            <person name="Morin E."/>
            <person name="Murat C."/>
            <person name="Riley R."/>
            <person name="Ohm R."/>
            <person name="Sun H."/>
            <person name="Tunlid A."/>
            <person name="Henrissat B."/>
            <person name="Grigoriev I.V."/>
            <person name="Hibbett D.S."/>
            <person name="Martin F."/>
        </authorList>
    </citation>
    <scope>NUCLEOTIDE SEQUENCE [LARGE SCALE GENOMIC DNA]</scope>
    <source>
        <strain evidence="12 13">MD-312</strain>
    </source>
</reference>
<gene>
    <name evidence="12" type="ORF">HYDPIDRAFT_112573</name>
</gene>
<evidence type="ECO:0000313" key="12">
    <source>
        <dbReference type="EMBL" id="KIJ64047.1"/>
    </source>
</evidence>
<dbReference type="PRINTS" id="PR00385">
    <property type="entry name" value="P450"/>
</dbReference>
<dbReference type="InterPro" id="IPR002401">
    <property type="entry name" value="Cyt_P450_E_grp-I"/>
</dbReference>
<keyword evidence="6 10" id="KW-0560">Oxidoreductase</keyword>
<keyword evidence="7 9" id="KW-0408">Iron</keyword>
<dbReference type="Gene3D" id="1.10.630.10">
    <property type="entry name" value="Cytochrome P450"/>
    <property type="match status" value="1"/>
</dbReference>
<dbReference type="GO" id="GO:0004497">
    <property type="term" value="F:monooxygenase activity"/>
    <property type="evidence" value="ECO:0007669"/>
    <property type="project" value="UniProtKB-KW"/>
</dbReference>
<evidence type="ECO:0000256" key="3">
    <source>
        <dbReference type="ARBA" id="ARBA00010617"/>
    </source>
</evidence>
<feature type="chain" id="PRO_5002205285" evidence="11">
    <location>
        <begin position="22"/>
        <end position="513"/>
    </location>
</feature>
<feature type="binding site" description="axial binding residue" evidence="9">
    <location>
        <position position="440"/>
    </location>
    <ligand>
        <name>heme</name>
        <dbReference type="ChEBI" id="CHEBI:30413"/>
    </ligand>
    <ligandPart>
        <name>Fe</name>
        <dbReference type="ChEBI" id="CHEBI:18248"/>
    </ligandPart>
</feature>
<dbReference type="Proteomes" id="UP000053820">
    <property type="component" value="Unassembled WGS sequence"/>
</dbReference>
<dbReference type="PANTHER" id="PTHR46300">
    <property type="entry name" value="P450, PUTATIVE (EUROFUNG)-RELATED-RELATED"/>
    <property type="match status" value="1"/>
</dbReference>
<evidence type="ECO:0000256" key="5">
    <source>
        <dbReference type="ARBA" id="ARBA00022723"/>
    </source>
</evidence>
<dbReference type="HOGENOM" id="CLU_001570_2_3_1"/>
<accession>A0A0C9WFA3</accession>
<dbReference type="Pfam" id="PF00067">
    <property type="entry name" value="p450"/>
    <property type="match status" value="1"/>
</dbReference>
<name>A0A0C9WFA3_9AGAM</name>
<dbReference type="InterPro" id="IPR050364">
    <property type="entry name" value="Cytochrome_P450_fung"/>
</dbReference>
<dbReference type="InterPro" id="IPR001128">
    <property type="entry name" value="Cyt_P450"/>
</dbReference>
<keyword evidence="13" id="KW-1185">Reference proteome</keyword>
<dbReference type="AlphaFoldDB" id="A0A0C9WFA3"/>
<comment type="pathway">
    <text evidence="2">Secondary metabolite biosynthesis.</text>
</comment>
<dbReference type="InterPro" id="IPR017972">
    <property type="entry name" value="Cyt_P450_CS"/>
</dbReference>
<proteinExistence type="inferred from homology"/>
<evidence type="ECO:0000256" key="9">
    <source>
        <dbReference type="PIRSR" id="PIRSR602401-1"/>
    </source>
</evidence>
<evidence type="ECO:0000256" key="6">
    <source>
        <dbReference type="ARBA" id="ARBA00023002"/>
    </source>
</evidence>
<dbReference type="CDD" id="cd11065">
    <property type="entry name" value="CYP64-like"/>
    <property type="match status" value="1"/>
</dbReference>
<dbReference type="SUPFAM" id="SSF48264">
    <property type="entry name" value="Cytochrome P450"/>
    <property type="match status" value="1"/>
</dbReference>
<evidence type="ECO:0000256" key="4">
    <source>
        <dbReference type="ARBA" id="ARBA00022617"/>
    </source>
</evidence>
<dbReference type="InterPro" id="IPR036396">
    <property type="entry name" value="Cyt_P450_sf"/>
</dbReference>
<dbReference type="GO" id="GO:0005506">
    <property type="term" value="F:iron ion binding"/>
    <property type="evidence" value="ECO:0007669"/>
    <property type="project" value="InterPro"/>
</dbReference>
<evidence type="ECO:0000256" key="1">
    <source>
        <dbReference type="ARBA" id="ARBA00001971"/>
    </source>
</evidence>
<evidence type="ECO:0000313" key="13">
    <source>
        <dbReference type="Proteomes" id="UP000053820"/>
    </source>
</evidence>
<evidence type="ECO:0000256" key="10">
    <source>
        <dbReference type="RuleBase" id="RU000461"/>
    </source>
</evidence>
<dbReference type="GO" id="GO:0016705">
    <property type="term" value="F:oxidoreductase activity, acting on paired donors, with incorporation or reduction of molecular oxygen"/>
    <property type="evidence" value="ECO:0007669"/>
    <property type="project" value="InterPro"/>
</dbReference>
<organism evidence="12 13">
    <name type="scientific">Hydnomerulius pinastri MD-312</name>
    <dbReference type="NCBI Taxonomy" id="994086"/>
    <lineage>
        <taxon>Eukaryota</taxon>
        <taxon>Fungi</taxon>
        <taxon>Dikarya</taxon>
        <taxon>Basidiomycota</taxon>
        <taxon>Agaricomycotina</taxon>
        <taxon>Agaricomycetes</taxon>
        <taxon>Agaricomycetidae</taxon>
        <taxon>Boletales</taxon>
        <taxon>Boletales incertae sedis</taxon>
        <taxon>Leucogyrophana</taxon>
    </lineage>
</organism>
<keyword evidence="8 10" id="KW-0503">Monooxygenase</keyword>
<dbReference type="OrthoDB" id="2789670at2759"/>
<dbReference type="PROSITE" id="PS00086">
    <property type="entry name" value="CYTOCHROME_P450"/>
    <property type="match status" value="1"/>
</dbReference>
<keyword evidence="11" id="KW-0732">Signal</keyword>
<dbReference type="GO" id="GO:0020037">
    <property type="term" value="F:heme binding"/>
    <property type="evidence" value="ECO:0007669"/>
    <property type="project" value="InterPro"/>
</dbReference>
<comment type="similarity">
    <text evidence="3 10">Belongs to the cytochrome P450 family.</text>
</comment>